<evidence type="ECO:0000313" key="1">
    <source>
        <dbReference type="EMBL" id="QJA60121.1"/>
    </source>
</evidence>
<accession>A0A6M3ISA3</accession>
<sequence length="115" mass="13581">MKNFLYRYILKKLMRTDFVLEMSEIEMLGTYNRLNNESTLKLFRYLYTNLLASLAVAKKDEEDLIKGRLLQISGMIDSIETAEEALIKIEAIMERKAKRSKVLEEIKNKLAFRRN</sequence>
<proteinExistence type="predicted"/>
<protein>
    <submittedName>
        <fullName evidence="1">Uncharacterized protein</fullName>
    </submittedName>
</protein>
<reference evidence="1" key="1">
    <citation type="submission" date="2020-03" db="EMBL/GenBank/DDBJ databases">
        <title>The deep terrestrial virosphere.</title>
        <authorList>
            <person name="Holmfeldt K."/>
            <person name="Nilsson E."/>
            <person name="Simone D."/>
            <person name="Lopez-Fernandez M."/>
            <person name="Wu X."/>
            <person name="de Brujin I."/>
            <person name="Lundin D."/>
            <person name="Andersson A."/>
            <person name="Bertilsson S."/>
            <person name="Dopson M."/>
        </authorList>
    </citation>
    <scope>NUCLEOTIDE SEQUENCE</scope>
    <source>
        <strain evidence="1">MM415B01183</strain>
    </source>
</reference>
<gene>
    <name evidence="1" type="ORF">MM415B01183_0015</name>
</gene>
<name>A0A6M3ISA3_9ZZZZ</name>
<dbReference type="AlphaFoldDB" id="A0A6M3ISA3"/>
<organism evidence="1">
    <name type="scientific">viral metagenome</name>
    <dbReference type="NCBI Taxonomy" id="1070528"/>
    <lineage>
        <taxon>unclassified sequences</taxon>
        <taxon>metagenomes</taxon>
        <taxon>organismal metagenomes</taxon>
    </lineage>
</organism>
<dbReference type="EMBL" id="MT141396">
    <property type="protein sequence ID" value="QJA60121.1"/>
    <property type="molecule type" value="Genomic_DNA"/>
</dbReference>